<accession>A0AAV7Q728</accession>
<gene>
    <name evidence="1" type="ORF">NDU88_002432</name>
</gene>
<dbReference type="AlphaFoldDB" id="A0AAV7Q728"/>
<name>A0AAV7Q728_PLEWA</name>
<comment type="caution">
    <text evidence="1">The sequence shown here is derived from an EMBL/GenBank/DDBJ whole genome shotgun (WGS) entry which is preliminary data.</text>
</comment>
<organism evidence="1 2">
    <name type="scientific">Pleurodeles waltl</name>
    <name type="common">Iberian ribbed newt</name>
    <dbReference type="NCBI Taxonomy" id="8319"/>
    <lineage>
        <taxon>Eukaryota</taxon>
        <taxon>Metazoa</taxon>
        <taxon>Chordata</taxon>
        <taxon>Craniata</taxon>
        <taxon>Vertebrata</taxon>
        <taxon>Euteleostomi</taxon>
        <taxon>Amphibia</taxon>
        <taxon>Batrachia</taxon>
        <taxon>Caudata</taxon>
        <taxon>Salamandroidea</taxon>
        <taxon>Salamandridae</taxon>
        <taxon>Pleurodelinae</taxon>
        <taxon>Pleurodeles</taxon>
    </lineage>
</organism>
<evidence type="ECO:0000313" key="1">
    <source>
        <dbReference type="EMBL" id="KAJ1136005.1"/>
    </source>
</evidence>
<keyword evidence="2" id="KW-1185">Reference proteome</keyword>
<protein>
    <submittedName>
        <fullName evidence="1">Uncharacterized protein</fullName>
    </submittedName>
</protein>
<reference evidence="1" key="1">
    <citation type="journal article" date="2022" name="bioRxiv">
        <title>Sequencing and chromosome-scale assembly of the giantPleurodeles waltlgenome.</title>
        <authorList>
            <person name="Brown T."/>
            <person name="Elewa A."/>
            <person name="Iarovenko S."/>
            <person name="Subramanian E."/>
            <person name="Araus A.J."/>
            <person name="Petzold A."/>
            <person name="Susuki M."/>
            <person name="Suzuki K.-i.T."/>
            <person name="Hayashi T."/>
            <person name="Toyoda A."/>
            <person name="Oliveira C."/>
            <person name="Osipova E."/>
            <person name="Leigh N.D."/>
            <person name="Simon A."/>
            <person name="Yun M.H."/>
        </authorList>
    </citation>
    <scope>NUCLEOTIDE SEQUENCE</scope>
    <source>
        <strain evidence="1">20211129_DDA</strain>
        <tissue evidence="1">Liver</tissue>
    </source>
</reference>
<sequence length="82" mass="8820">MRLTSALHSVRPLRLAPPTTPAKLQAKQEVSIWPTAPPALHSLRCTCSGPPPRPCRALQSTPTLRQASGDPVTAAKVRLPCY</sequence>
<evidence type="ECO:0000313" key="2">
    <source>
        <dbReference type="Proteomes" id="UP001066276"/>
    </source>
</evidence>
<dbReference type="EMBL" id="JANPWB010000010">
    <property type="protein sequence ID" value="KAJ1136005.1"/>
    <property type="molecule type" value="Genomic_DNA"/>
</dbReference>
<dbReference type="Proteomes" id="UP001066276">
    <property type="component" value="Chromosome 6"/>
</dbReference>
<proteinExistence type="predicted"/>